<dbReference type="AlphaFoldDB" id="A0A1H3JHL4"/>
<protein>
    <submittedName>
        <fullName evidence="1">Uncharacterized protein</fullName>
    </submittedName>
</protein>
<proteinExistence type="predicted"/>
<reference evidence="2" key="1">
    <citation type="submission" date="2016-10" db="EMBL/GenBank/DDBJ databases">
        <authorList>
            <person name="Varghese N."/>
            <person name="Submissions S."/>
        </authorList>
    </citation>
    <scope>NUCLEOTIDE SEQUENCE [LARGE SCALE GENOMIC DNA]</scope>
    <source>
        <strain evidence="2">ANC 5109</strain>
    </source>
</reference>
<name>A0A1H3JHL4_9GAMM</name>
<organism evidence="1 2">
    <name type="scientific">Acinetobacter kyonggiensis</name>
    <dbReference type="NCBI Taxonomy" id="595670"/>
    <lineage>
        <taxon>Bacteria</taxon>
        <taxon>Pseudomonadati</taxon>
        <taxon>Pseudomonadota</taxon>
        <taxon>Gammaproteobacteria</taxon>
        <taxon>Moraxellales</taxon>
        <taxon>Moraxellaceae</taxon>
        <taxon>Acinetobacter</taxon>
    </lineage>
</organism>
<dbReference type="STRING" id="595670.SAMN05421643_10980"/>
<evidence type="ECO:0000313" key="2">
    <source>
        <dbReference type="Proteomes" id="UP000199035"/>
    </source>
</evidence>
<dbReference type="EMBL" id="FNPK01000009">
    <property type="protein sequence ID" value="SDY39421.1"/>
    <property type="molecule type" value="Genomic_DNA"/>
</dbReference>
<keyword evidence="2" id="KW-1185">Reference proteome</keyword>
<accession>A0A1H3JHL4</accession>
<evidence type="ECO:0000313" key="1">
    <source>
        <dbReference type="EMBL" id="SDY39421.1"/>
    </source>
</evidence>
<dbReference type="Proteomes" id="UP000199035">
    <property type="component" value="Unassembled WGS sequence"/>
</dbReference>
<sequence>MIKLDSVFTMSEELEQKAKAPRKKFKLTKQLIKIALDNGHTQIGIQKMCRLSSQSQVSDWKNGVKLAYEDQIKPLLDLYGHQLRKVTSQLYQVHKSEEEMRLEEENGTDYSFPIKFVLVEGKVILREKFINPQRDYQGRIKRKDAQAIFSIHEQGDNKFRCVLQKLITFKHGNNHPAHHEMNANFLAEITEPLDIKELIKYVRDYRDESLVNEEYLVNYFTIDYLLVNSLVMNGYQVKDVEVLPATW</sequence>
<gene>
    <name evidence="1" type="ORF">SAMN05421643_10980</name>
</gene>